<keyword evidence="5" id="KW-0597">Phosphoprotein</keyword>
<dbReference type="PROSITE" id="PS50045">
    <property type="entry name" value="SIGMA54_INTERACT_4"/>
    <property type="match status" value="1"/>
</dbReference>
<evidence type="ECO:0000256" key="2">
    <source>
        <dbReference type="ARBA" id="ARBA00022840"/>
    </source>
</evidence>
<dbReference type="InterPro" id="IPR025943">
    <property type="entry name" value="Sigma_54_int_dom_ATP-bd_2"/>
</dbReference>
<name>A0A5R8WTG7_9BACT</name>
<dbReference type="PROSITE" id="PS50110">
    <property type="entry name" value="RESPONSE_REGULATORY"/>
    <property type="match status" value="1"/>
</dbReference>
<dbReference type="AlphaFoldDB" id="A0A5R8WTG7"/>
<dbReference type="InterPro" id="IPR025662">
    <property type="entry name" value="Sigma_54_int_dom_ATP-bd_1"/>
</dbReference>
<dbReference type="Gene3D" id="1.10.10.60">
    <property type="entry name" value="Homeodomain-like"/>
    <property type="match status" value="1"/>
</dbReference>
<comment type="caution">
    <text evidence="8">The sequence shown here is derived from an EMBL/GenBank/DDBJ whole genome shotgun (WGS) entry which is preliminary data.</text>
</comment>
<dbReference type="SMART" id="SM00448">
    <property type="entry name" value="REC"/>
    <property type="match status" value="1"/>
</dbReference>
<dbReference type="PANTHER" id="PTHR32071:SF57">
    <property type="entry name" value="C4-DICARBOXYLATE TRANSPORT TRANSCRIPTIONAL REGULATORY PROTEIN DCTD"/>
    <property type="match status" value="1"/>
</dbReference>
<feature type="domain" description="Sigma-54 factor interaction" evidence="6">
    <location>
        <begin position="149"/>
        <end position="378"/>
    </location>
</feature>
<keyword evidence="2" id="KW-0067">ATP-binding</keyword>
<feature type="domain" description="Response regulatory" evidence="7">
    <location>
        <begin position="1"/>
        <end position="119"/>
    </location>
</feature>
<dbReference type="Pfam" id="PF00072">
    <property type="entry name" value="Response_reg"/>
    <property type="match status" value="1"/>
</dbReference>
<keyword evidence="4" id="KW-0804">Transcription</keyword>
<gene>
    <name evidence="8" type="ORF">FDY95_09075</name>
</gene>
<dbReference type="SMART" id="SM00382">
    <property type="entry name" value="AAA"/>
    <property type="match status" value="1"/>
</dbReference>
<protein>
    <submittedName>
        <fullName evidence="8">Sigma-54-dependent Fis family transcriptional regulator</fullName>
    </submittedName>
</protein>
<dbReference type="InterPro" id="IPR011006">
    <property type="entry name" value="CheY-like_superfamily"/>
</dbReference>
<dbReference type="InterPro" id="IPR002078">
    <property type="entry name" value="Sigma_54_int"/>
</dbReference>
<evidence type="ECO:0000256" key="5">
    <source>
        <dbReference type="PROSITE-ProRule" id="PRU00169"/>
    </source>
</evidence>
<dbReference type="InterPro" id="IPR001789">
    <property type="entry name" value="Sig_transdc_resp-reg_receiver"/>
</dbReference>
<dbReference type="SUPFAM" id="SSF52172">
    <property type="entry name" value="CheY-like"/>
    <property type="match status" value="1"/>
</dbReference>
<dbReference type="GO" id="GO:0000160">
    <property type="term" value="P:phosphorelay signal transduction system"/>
    <property type="evidence" value="ECO:0007669"/>
    <property type="project" value="InterPro"/>
</dbReference>
<evidence type="ECO:0000313" key="8">
    <source>
        <dbReference type="EMBL" id="TLM94159.1"/>
    </source>
</evidence>
<dbReference type="GO" id="GO:0006355">
    <property type="term" value="P:regulation of DNA-templated transcription"/>
    <property type="evidence" value="ECO:0007669"/>
    <property type="project" value="InterPro"/>
</dbReference>
<dbReference type="Proteomes" id="UP000305517">
    <property type="component" value="Unassembled WGS sequence"/>
</dbReference>
<dbReference type="InterPro" id="IPR058031">
    <property type="entry name" value="AAA_lid_NorR"/>
</dbReference>
<dbReference type="PROSITE" id="PS00676">
    <property type="entry name" value="SIGMA54_INTERACT_2"/>
    <property type="match status" value="1"/>
</dbReference>
<dbReference type="Gene3D" id="3.40.50.2300">
    <property type="match status" value="1"/>
</dbReference>
<dbReference type="Pfam" id="PF25601">
    <property type="entry name" value="AAA_lid_14"/>
    <property type="match status" value="1"/>
</dbReference>
<evidence type="ECO:0000256" key="1">
    <source>
        <dbReference type="ARBA" id="ARBA00022741"/>
    </source>
</evidence>
<proteinExistence type="predicted"/>
<evidence type="ECO:0000256" key="3">
    <source>
        <dbReference type="ARBA" id="ARBA00023015"/>
    </source>
</evidence>
<dbReference type="FunFam" id="3.40.50.300:FF:000006">
    <property type="entry name" value="DNA-binding transcriptional regulator NtrC"/>
    <property type="match status" value="1"/>
</dbReference>
<dbReference type="GO" id="GO:0043565">
    <property type="term" value="F:sequence-specific DNA binding"/>
    <property type="evidence" value="ECO:0007669"/>
    <property type="project" value="InterPro"/>
</dbReference>
<dbReference type="PANTHER" id="PTHR32071">
    <property type="entry name" value="TRANSCRIPTIONAL REGULATORY PROTEIN"/>
    <property type="match status" value="1"/>
</dbReference>
<feature type="modified residue" description="4-aspartylphosphate" evidence="5">
    <location>
        <position position="50"/>
    </location>
</feature>
<dbReference type="InterPro" id="IPR009057">
    <property type="entry name" value="Homeodomain-like_sf"/>
</dbReference>
<sequence length="462" mass="51007">MILIVDDDIAVRTSLGLLLKQAGYATKAVATPEEALRVVRDAAPQLVLMDMNYSLATTGEDGLRLLGQVKDVAPQLPVILITGWGSISLAVEGMKAGAAEFVTKPWNNDALLQTIRTALSLAENAATAPADEVSPTRRQLDKQYNFANIVGQDAQLLHVLRSVGQVAATDASVLIEGESGTGKELIAEAIHQNSNRRHKPFVKVNLGGISASLFESEMFGHRRGAFTDAKADRQGRFELANGGTIFLDEIGELDLGSQVKLLRVLQDRTYEVLGDSRSRSLDIRVICATNRDLAQEVREGRFREDLFYRINLITVRLPALRERPDDVPLLAQHFVQNLRTAYHRPALKVNTRALHWLREQPLPGNIRELKNLVERAVLVSGKDELGPEDFQAQAQRLPVKVEPGALPEVGLMTLDEMEAQMIRKTVEFYAGNLSRVAKALGLSRGALYRRLEKFNIPFDAAQ</sequence>
<dbReference type="CDD" id="cd00009">
    <property type="entry name" value="AAA"/>
    <property type="match status" value="1"/>
</dbReference>
<dbReference type="Pfam" id="PF02954">
    <property type="entry name" value="HTH_8"/>
    <property type="match status" value="1"/>
</dbReference>
<dbReference type="Gene3D" id="3.40.50.300">
    <property type="entry name" value="P-loop containing nucleotide triphosphate hydrolases"/>
    <property type="match status" value="1"/>
</dbReference>
<dbReference type="PRINTS" id="PR01590">
    <property type="entry name" value="HTHFIS"/>
</dbReference>
<evidence type="ECO:0000259" key="6">
    <source>
        <dbReference type="PROSITE" id="PS50045"/>
    </source>
</evidence>
<reference evidence="8 9" key="1">
    <citation type="submission" date="2019-05" db="EMBL/GenBank/DDBJ databases">
        <title>Hymenobacter edaphi sp. nov., isolated from abandoned arsenic-contaminated farmland soil.</title>
        <authorList>
            <person name="Nie L."/>
        </authorList>
    </citation>
    <scope>NUCLEOTIDE SEQUENCE [LARGE SCALE GENOMIC DNA]</scope>
    <source>
        <strain evidence="8 9">1-3-3-8</strain>
    </source>
</reference>
<dbReference type="InterPro" id="IPR003593">
    <property type="entry name" value="AAA+_ATPase"/>
</dbReference>
<dbReference type="SUPFAM" id="SSF46689">
    <property type="entry name" value="Homeodomain-like"/>
    <property type="match status" value="1"/>
</dbReference>
<dbReference type="InterPro" id="IPR002197">
    <property type="entry name" value="HTH_Fis"/>
</dbReference>
<keyword evidence="1" id="KW-0547">Nucleotide-binding</keyword>
<dbReference type="GO" id="GO:0005524">
    <property type="term" value="F:ATP binding"/>
    <property type="evidence" value="ECO:0007669"/>
    <property type="project" value="UniProtKB-KW"/>
</dbReference>
<evidence type="ECO:0000259" key="7">
    <source>
        <dbReference type="PROSITE" id="PS50110"/>
    </source>
</evidence>
<evidence type="ECO:0000313" key="9">
    <source>
        <dbReference type="Proteomes" id="UP000305517"/>
    </source>
</evidence>
<dbReference type="RefSeq" id="WP_138076946.1">
    <property type="nucleotide sequence ID" value="NZ_VAJM01000003.1"/>
</dbReference>
<evidence type="ECO:0000256" key="4">
    <source>
        <dbReference type="ARBA" id="ARBA00023163"/>
    </source>
</evidence>
<keyword evidence="3" id="KW-0805">Transcription regulation</keyword>
<keyword evidence="9" id="KW-1185">Reference proteome</keyword>
<dbReference type="PROSITE" id="PS00675">
    <property type="entry name" value="SIGMA54_INTERACT_1"/>
    <property type="match status" value="1"/>
</dbReference>
<dbReference type="Pfam" id="PF00158">
    <property type="entry name" value="Sigma54_activat"/>
    <property type="match status" value="1"/>
</dbReference>
<dbReference type="OrthoDB" id="9782110at2"/>
<dbReference type="EMBL" id="VAJM01000003">
    <property type="protein sequence ID" value="TLM94159.1"/>
    <property type="molecule type" value="Genomic_DNA"/>
</dbReference>
<dbReference type="SUPFAM" id="SSF52540">
    <property type="entry name" value="P-loop containing nucleoside triphosphate hydrolases"/>
    <property type="match status" value="1"/>
</dbReference>
<dbReference type="Gene3D" id="1.10.8.60">
    <property type="match status" value="1"/>
</dbReference>
<dbReference type="InterPro" id="IPR027417">
    <property type="entry name" value="P-loop_NTPase"/>
</dbReference>
<accession>A0A5R8WTG7</accession>
<organism evidence="8 9">
    <name type="scientific">Hymenobacter jeollabukensis</name>
    <dbReference type="NCBI Taxonomy" id="2025313"/>
    <lineage>
        <taxon>Bacteria</taxon>
        <taxon>Pseudomonadati</taxon>
        <taxon>Bacteroidota</taxon>
        <taxon>Cytophagia</taxon>
        <taxon>Cytophagales</taxon>
        <taxon>Hymenobacteraceae</taxon>
        <taxon>Hymenobacter</taxon>
    </lineage>
</organism>